<protein>
    <submittedName>
        <fullName evidence="1">Uncharacterized protein</fullName>
    </submittedName>
</protein>
<organism evidence="1 2">
    <name type="scientific">Paenibacillus gansuensis</name>
    <dbReference type="NCBI Taxonomy" id="306542"/>
    <lineage>
        <taxon>Bacteria</taxon>
        <taxon>Bacillati</taxon>
        <taxon>Bacillota</taxon>
        <taxon>Bacilli</taxon>
        <taxon>Bacillales</taxon>
        <taxon>Paenibacillaceae</taxon>
        <taxon>Paenibacillus</taxon>
    </lineage>
</organism>
<keyword evidence="2" id="KW-1185">Reference proteome</keyword>
<proteinExistence type="predicted"/>
<name>A0ABW5PK62_9BACL</name>
<sequence>MPNNPKSYQPLIKDRIYIGSAEDIADMLKSEHCDVVLDIFEPRFGHLCPMKQNAQSSASMFHCKTIPLKTGRKKLTPKLFKK</sequence>
<gene>
    <name evidence="1" type="ORF">ACFSUF_22135</name>
</gene>
<dbReference type="RefSeq" id="WP_377606686.1">
    <property type="nucleotide sequence ID" value="NZ_JBHUME010000015.1"/>
</dbReference>
<evidence type="ECO:0000313" key="2">
    <source>
        <dbReference type="Proteomes" id="UP001597541"/>
    </source>
</evidence>
<comment type="caution">
    <text evidence="1">The sequence shown here is derived from an EMBL/GenBank/DDBJ whole genome shotgun (WGS) entry which is preliminary data.</text>
</comment>
<dbReference type="Proteomes" id="UP001597541">
    <property type="component" value="Unassembled WGS sequence"/>
</dbReference>
<reference evidence="2" key="1">
    <citation type="journal article" date="2019" name="Int. J. Syst. Evol. Microbiol.">
        <title>The Global Catalogue of Microorganisms (GCM) 10K type strain sequencing project: providing services to taxonomists for standard genome sequencing and annotation.</title>
        <authorList>
            <consortium name="The Broad Institute Genomics Platform"/>
            <consortium name="The Broad Institute Genome Sequencing Center for Infectious Disease"/>
            <person name="Wu L."/>
            <person name="Ma J."/>
        </authorList>
    </citation>
    <scope>NUCLEOTIDE SEQUENCE [LARGE SCALE GENOMIC DNA]</scope>
    <source>
        <strain evidence="2">KCTC 3950</strain>
    </source>
</reference>
<accession>A0ABW5PK62</accession>
<evidence type="ECO:0000313" key="1">
    <source>
        <dbReference type="EMBL" id="MFD2615123.1"/>
    </source>
</evidence>
<dbReference type="EMBL" id="JBHUME010000015">
    <property type="protein sequence ID" value="MFD2615123.1"/>
    <property type="molecule type" value="Genomic_DNA"/>
</dbReference>